<organism evidence="2 3">
    <name type="scientific">Orientia tsutsugamushi</name>
    <name type="common">Rickettsia tsutsugamushi</name>
    <dbReference type="NCBI Taxonomy" id="784"/>
    <lineage>
        <taxon>Bacteria</taxon>
        <taxon>Pseudomonadati</taxon>
        <taxon>Pseudomonadota</taxon>
        <taxon>Alphaproteobacteria</taxon>
        <taxon>Rickettsiales</taxon>
        <taxon>Rickettsiaceae</taxon>
        <taxon>Rickettsieae</taxon>
        <taxon>Orientia</taxon>
    </lineage>
</organism>
<protein>
    <submittedName>
        <fullName evidence="2">Uncharacterized protein</fullName>
    </submittedName>
</protein>
<name>A0A2R8EZK4_ORITS</name>
<evidence type="ECO:0000313" key="3">
    <source>
        <dbReference type="Proteomes" id="UP000244889"/>
    </source>
</evidence>
<keyword evidence="1" id="KW-1133">Transmembrane helix</keyword>
<sequence>MNSTIIIDNITSAKAHFGSVVECAKYLANKYVRESTTACAMTAIKYTSSVIHRIEPRLLCGTGTDSVVRDVCVNSHNSNTTLIMKPWPSSLLTSIKECTTQEIFTPSNVSACSRKITDHCCVSYCKISNCTEYLTEVWENFFANTTYSKATFDDMTVSSSVNFVNVTTSPEEENFFTSATATVAGVIVPWIVPTVLAASGCIALYGIYHLRSSKNKTSSLPVNSVDVGTNANTSVKNLNAEKIPTDFLDNDEQAHLYEDPKTCKYEEAAYDDTALPISGQDVIRAEAV</sequence>
<dbReference type="RefSeq" id="WP_258230912.1">
    <property type="nucleotide sequence ID" value="NZ_OOHR01000001.1"/>
</dbReference>
<feature type="transmembrane region" description="Helical" evidence="1">
    <location>
        <begin position="187"/>
        <end position="208"/>
    </location>
</feature>
<dbReference type="AlphaFoldDB" id="A0A2R8EZK4"/>
<accession>A0A2R8EZK4</accession>
<dbReference type="Proteomes" id="UP000244889">
    <property type="component" value="Unassembled WGS sequence"/>
</dbReference>
<reference evidence="3" key="1">
    <citation type="submission" date="2018-03" db="EMBL/GenBank/DDBJ databases">
        <authorList>
            <person name="Batty M. E."/>
            <person name="Batty M E."/>
        </authorList>
    </citation>
    <scope>NUCLEOTIDE SEQUENCE [LARGE SCALE GENOMIC DNA]</scope>
</reference>
<keyword evidence="1" id="KW-0812">Transmembrane</keyword>
<dbReference type="EMBL" id="OOHR01000001">
    <property type="protein sequence ID" value="SPM44424.1"/>
    <property type="molecule type" value="Genomic_DNA"/>
</dbReference>
<keyword evidence="1" id="KW-0472">Membrane</keyword>
<gene>
    <name evidence="2" type="ORF">FPW1038_00033</name>
</gene>
<evidence type="ECO:0000256" key="1">
    <source>
        <dbReference type="SAM" id="Phobius"/>
    </source>
</evidence>
<evidence type="ECO:0000313" key="2">
    <source>
        <dbReference type="EMBL" id="SPM44424.1"/>
    </source>
</evidence>
<proteinExistence type="predicted"/>